<dbReference type="SMART" id="SM00324">
    <property type="entry name" value="RhoGAP"/>
    <property type="match status" value="1"/>
</dbReference>
<gene>
    <name evidence="4" type="ORF">RFH988_LOCUS5210</name>
</gene>
<feature type="region of interest" description="Disordered" evidence="2">
    <location>
        <begin position="69"/>
        <end position="111"/>
    </location>
</feature>
<dbReference type="PANTHER" id="PTHR45808:SF2">
    <property type="entry name" value="RHO GTPASE-ACTIVATING PROTEIN 68F"/>
    <property type="match status" value="1"/>
</dbReference>
<dbReference type="Gene3D" id="3.40.525.10">
    <property type="entry name" value="CRAL-TRIO lipid binding domain"/>
    <property type="match status" value="1"/>
</dbReference>
<feature type="compositionally biased region" description="Polar residues" evidence="2">
    <location>
        <begin position="69"/>
        <end position="88"/>
    </location>
</feature>
<feature type="region of interest" description="Disordered" evidence="2">
    <location>
        <begin position="1"/>
        <end position="26"/>
    </location>
</feature>
<feature type="region of interest" description="Disordered" evidence="2">
    <location>
        <begin position="244"/>
        <end position="266"/>
    </location>
</feature>
<evidence type="ECO:0000256" key="2">
    <source>
        <dbReference type="SAM" id="MobiDB-lite"/>
    </source>
</evidence>
<dbReference type="EMBL" id="CAJNOO010000145">
    <property type="protein sequence ID" value="CAF0826500.1"/>
    <property type="molecule type" value="Genomic_DNA"/>
</dbReference>
<dbReference type="InterPro" id="IPR036865">
    <property type="entry name" value="CRAL-TRIO_dom_sf"/>
</dbReference>
<evidence type="ECO:0000313" key="5">
    <source>
        <dbReference type="Proteomes" id="UP000663882"/>
    </source>
</evidence>
<dbReference type="AlphaFoldDB" id="A0A813UGE4"/>
<name>A0A813UGE4_9BILA</name>
<feature type="compositionally biased region" description="Low complexity" evidence="2">
    <location>
        <begin position="1"/>
        <end position="13"/>
    </location>
</feature>
<feature type="domain" description="Rho-GAP" evidence="3">
    <location>
        <begin position="425"/>
        <end position="614"/>
    </location>
</feature>
<accession>A0A813UGE4</accession>
<feature type="coiled-coil region" evidence="1">
    <location>
        <begin position="320"/>
        <end position="347"/>
    </location>
</feature>
<dbReference type="OrthoDB" id="19923at2759"/>
<dbReference type="InterPro" id="IPR008936">
    <property type="entry name" value="Rho_GTPase_activation_prot"/>
</dbReference>
<organism evidence="4 5">
    <name type="scientific">Rotaria sordida</name>
    <dbReference type="NCBI Taxonomy" id="392033"/>
    <lineage>
        <taxon>Eukaryota</taxon>
        <taxon>Metazoa</taxon>
        <taxon>Spiralia</taxon>
        <taxon>Gnathifera</taxon>
        <taxon>Rotifera</taxon>
        <taxon>Eurotatoria</taxon>
        <taxon>Bdelloidea</taxon>
        <taxon>Philodinida</taxon>
        <taxon>Philodinidae</taxon>
        <taxon>Rotaria</taxon>
    </lineage>
</organism>
<dbReference type="PANTHER" id="PTHR45808">
    <property type="entry name" value="RHO GTPASE-ACTIVATING PROTEIN 68F"/>
    <property type="match status" value="1"/>
</dbReference>
<evidence type="ECO:0000259" key="3">
    <source>
        <dbReference type="PROSITE" id="PS50238"/>
    </source>
</evidence>
<comment type="caution">
    <text evidence="4">The sequence shown here is derived from an EMBL/GenBank/DDBJ whole genome shotgun (WGS) entry which is preliminary data.</text>
</comment>
<dbReference type="Proteomes" id="UP000663882">
    <property type="component" value="Unassembled WGS sequence"/>
</dbReference>
<reference evidence="4" key="1">
    <citation type="submission" date="2021-02" db="EMBL/GenBank/DDBJ databases">
        <authorList>
            <person name="Nowell W R."/>
        </authorList>
    </citation>
    <scope>NUCLEOTIDE SEQUENCE</scope>
</reference>
<dbReference type="Pfam" id="PF00620">
    <property type="entry name" value="RhoGAP"/>
    <property type="match status" value="1"/>
</dbReference>
<dbReference type="Gene3D" id="1.10.555.10">
    <property type="entry name" value="Rho GTPase activation protein"/>
    <property type="match status" value="1"/>
</dbReference>
<feature type="compositionally biased region" description="Polar residues" evidence="2">
    <location>
        <begin position="95"/>
        <end position="111"/>
    </location>
</feature>
<evidence type="ECO:0000313" key="4">
    <source>
        <dbReference type="EMBL" id="CAF0826500.1"/>
    </source>
</evidence>
<dbReference type="SUPFAM" id="SSF48350">
    <property type="entry name" value="GTPase activation domain, GAP"/>
    <property type="match status" value="1"/>
</dbReference>
<feature type="compositionally biased region" description="Low complexity" evidence="2">
    <location>
        <begin position="249"/>
        <end position="260"/>
    </location>
</feature>
<dbReference type="GO" id="GO:0005737">
    <property type="term" value="C:cytoplasm"/>
    <property type="evidence" value="ECO:0007669"/>
    <property type="project" value="TreeGrafter"/>
</dbReference>
<protein>
    <recommendedName>
        <fullName evidence="3">Rho-GAP domain-containing protein</fullName>
    </recommendedName>
</protein>
<sequence>MSRSSSNRSANSSGLKNSSAKSHHYRSMPTIFKNSRSSKKQHSLILNNADFEICQVPNESEMFEITQHSNTEGSNNTNQLETTTSDNTLTDRQEQSANVYNNSPTTSHDKFSISQLKTRLIPYRYENTKKDENGHDKNQGFLLINQADDDLVLIHNDNVDQQHTRHSEPCEHGRIDEDNVDVSQIQLIPTTPITPSLLPPQQSSLISAISPVVNHLFHEPDVQATQAGVECATPIYDESNVQDTQLSATNSSSSTNSSNNDPQLTEIDRSTLSDTDYILAQKSCLEQITGFEIDLINDRRDYLQGLQQIESDDFDINLSDKEATLKNKKLKEELKRLEEEQDRVYSSWSCEVCTYINEPFIKTRKDVCEIAKFSRKVTYINHLSELEEYVHLENIRIPVEVKNFDPVIRLELPKNQMRLTTKFHVSLQFILDNEPGETIPIVVRQTIDYIKDCGLNEPGIFRRAAVVSLIKEVQQKYNEGQPVIFEQYGDVHLAACVLKTFLRDLSEPLMTYRLYNELLGLSGTLKRPDQIDVIRDLIIEKLPTQNYNVLKYLIEFLNLVANYSNTNLMTTTNLSIVFGPNLSWSEDVQMNSLASYSLINTFTEILIARYTELFLK</sequence>
<keyword evidence="1" id="KW-0175">Coiled coil</keyword>
<dbReference type="InterPro" id="IPR000198">
    <property type="entry name" value="RhoGAP_dom"/>
</dbReference>
<dbReference type="GO" id="GO:0005096">
    <property type="term" value="F:GTPase activator activity"/>
    <property type="evidence" value="ECO:0007669"/>
    <property type="project" value="TreeGrafter"/>
</dbReference>
<dbReference type="PROSITE" id="PS50238">
    <property type="entry name" value="RHOGAP"/>
    <property type="match status" value="1"/>
</dbReference>
<dbReference type="GO" id="GO:0007264">
    <property type="term" value="P:small GTPase-mediated signal transduction"/>
    <property type="evidence" value="ECO:0007669"/>
    <property type="project" value="TreeGrafter"/>
</dbReference>
<proteinExistence type="predicted"/>
<evidence type="ECO:0000256" key="1">
    <source>
        <dbReference type="SAM" id="Coils"/>
    </source>
</evidence>